<dbReference type="Pfam" id="PF12937">
    <property type="entry name" value="F-box-like"/>
    <property type="match status" value="1"/>
</dbReference>
<name>A0A550CHG0_9AGAR</name>
<dbReference type="PANTHER" id="PTHR38926">
    <property type="entry name" value="F-BOX DOMAIN CONTAINING PROTEIN, EXPRESSED"/>
    <property type="match status" value="1"/>
</dbReference>
<protein>
    <recommendedName>
        <fullName evidence="2">F-box domain-containing protein</fullName>
    </recommendedName>
</protein>
<evidence type="ECO:0000313" key="4">
    <source>
        <dbReference type="Proteomes" id="UP000320762"/>
    </source>
</evidence>
<keyword evidence="4" id="KW-1185">Reference proteome</keyword>
<dbReference type="InterPro" id="IPR011990">
    <property type="entry name" value="TPR-like_helical_dom_sf"/>
</dbReference>
<dbReference type="PANTHER" id="PTHR38926:SF72">
    <property type="entry name" value="IM:7136021-RELATED"/>
    <property type="match status" value="1"/>
</dbReference>
<feature type="compositionally biased region" description="Low complexity" evidence="1">
    <location>
        <begin position="556"/>
        <end position="568"/>
    </location>
</feature>
<dbReference type="Proteomes" id="UP000320762">
    <property type="component" value="Unassembled WGS sequence"/>
</dbReference>
<gene>
    <name evidence="3" type="ORF">BD626DRAFT_629874</name>
</gene>
<dbReference type="InterPro" id="IPR032675">
    <property type="entry name" value="LRR_dom_sf"/>
</dbReference>
<dbReference type="AlphaFoldDB" id="A0A550CHG0"/>
<dbReference type="EMBL" id="VDMD01000008">
    <property type="protein sequence ID" value="TRM64146.1"/>
    <property type="molecule type" value="Genomic_DNA"/>
</dbReference>
<dbReference type="SUPFAM" id="SSF48452">
    <property type="entry name" value="TPR-like"/>
    <property type="match status" value="1"/>
</dbReference>
<evidence type="ECO:0000313" key="3">
    <source>
        <dbReference type="EMBL" id="TRM64146.1"/>
    </source>
</evidence>
<dbReference type="Gene3D" id="1.20.1280.50">
    <property type="match status" value="1"/>
</dbReference>
<evidence type="ECO:0000256" key="1">
    <source>
        <dbReference type="SAM" id="MobiDB-lite"/>
    </source>
</evidence>
<dbReference type="STRING" id="97359.A0A550CHG0"/>
<dbReference type="Gene3D" id="3.80.10.10">
    <property type="entry name" value="Ribonuclease Inhibitor"/>
    <property type="match status" value="1"/>
</dbReference>
<reference evidence="3 4" key="1">
    <citation type="journal article" date="2019" name="New Phytol.">
        <title>Comparative genomics reveals unique wood-decay strategies and fruiting body development in the Schizophyllaceae.</title>
        <authorList>
            <person name="Almasi E."/>
            <person name="Sahu N."/>
            <person name="Krizsan K."/>
            <person name="Balint B."/>
            <person name="Kovacs G.M."/>
            <person name="Kiss B."/>
            <person name="Cseklye J."/>
            <person name="Drula E."/>
            <person name="Henrissat B."/>
            <person name="Nagy I."/>
            <person name="Chovatia M."/>
            <person name="Adam C."/>
            <person name="LaButti K."/>
            <person name="Lipzen A."/>
            <person name="Riley R."/>
            <person name="Grigoriev I.V."/>
            <person name="Nagy L.G."/>
        </authorList>
    </citation>
    <scope>NUCLEOTIDE SEQUENCE [LARGE SCALE GENOMIC DNA]</scope>
    <source>
        <strain evidence="3 4">NL-1724</strain>
    </source>
</reference>
<accession>A0A550CHG0</accession>
<sequence>MSWELLRKDGIQQYKKRKYAEAAVLFTKAIEQGGQKEYTLYDARAATNEQLGDIKHGLLDAKQVIDLAPAQWQGYCRAARLFFRANRFEEAAKMADRAIARLSVGDTSRRVEMVNLKQSALDERRRTQDHTARLPVELLGEVFRFVVDADFALLLPILTVCTRWRGVAEANPSLWTVLRLDNRKPTWKLKRWITRSRNRIRELRFGPALGDKLDWSFDALADLDWERMRILRIACWRAATFLERIGRSHILANLLELEVIDETPSAYCSGLLANEASSLRSLKLRSLAIPQSLEDGLRALRGLEHLHLDSPISPVHILLDMCDSALQTLVVECAMRPLTNLPLPDEGSVRVLPALTRLELAGPVGIDWLIRALDIRAVQRLSITREVVELTVPLFHLASLSSASLKLTHIAIDRCSFAAPALVHLLAVSPSLQSLELRSIADVANTVLEHLEAPRPGKRTRSDRLICPKLRRVVVANCPDVKTGPVLRMVGSRLPRGTATSGAQTPGDTVVQAASGSLPQTPSNALARKISDSLARASSNSLAQAPSDFRTKEPSSEGGEAGQESEGGVAEPVVEKIRELVLDGCPEIEAEHLPWLKERVRHVSCMYMSKKVAAWKR</sequence>
<dbReference type="InterPro" id="IPR036047">
    <property type="entry name" value="F-box-like_dom_sf"/>
</dbReference>
<dbReference type="SUPFAM" id="SSF52047">
    <property type="entry name" value="RNI-like"/>
    <property type="match status" value="1"/>
</dbReference>
<dbReference type="OrthoDB" id="2423701at2759"/>
<dbReference type="Gene3D" id="1.25.40.10">
    <property type="entry name" value="Tetratricopeptide repeat domain"/>
    <property type="match status" value="1"/>
</dbReference>
<feature type="region of interest" description="Disordered" evidence="1">
    <location>
        <begin position="537"/>
        <end position="572"/>
    </location>
</feature>
<feature type="domain" description="F-box" evidence="2">
    <location>
        <begin position="132"/>
        <end position="177"/>
    </location>
</feature>
<evidence type="ECO:0000259" key="2">
    <source>
        <dbReference type="Pfam" id="PF12937"/>
    </source>
</evidence>
<comment type="caution">
    <text evidence="3">The sequence shown here is derived from an EMBL/GenBank/DDBJ whole genome shotgun (WGS) entry which is preliminary data.</text>
</comment>
<organism evidence="3 4">
    <name type="scientific">Schizophyllum amplum</name>
    <dbReference type="NCBI Taxonomy" id="97359"/>
    <lineage>
        <taxon>Eukaryota</taxon>
        <taxon>Fungi</taxon>
        <taxon>Dikarya</taxon>
        <taxon>Basidiomycota</taxon>
        <taxon>Agaricomycotina</taxon>
        <taxon>Agaricomycetes</taxon>
        <taxon>Agaricomycetidae</taxon>
        <taxon>Agaricales</taxon>
        <taxon>Schizophyllaceae</taxon>
        <taxon>Schizophyllum</taxon>
    </lineage>
</organism>
<proteinExistence type="predicted"/>
<dbReference type="SUPFAM" id="SSF81383">
    <property type="entry name" value="F-box domain"/>
    <property type="match status" value="1"/>
</dbReference>
<dbReference type="InterPro" id="IPR001810">
    <property type="entry name" value="F-box_dom"/>
</dbReference>